<evidence type="ECO:0000313" key="5">
    <source>
        <dbReference type="EMBL" id="MCU5779763.1"/>
    </source>
</evidence>
<dbReference type="EMBL" id="JAODIM010000043">
    <property type="protein sequence ID" value="MCU5779763.1"/>
    <property type="molecule type" value="Genomic_DNA"/>
</dbReference>
<dbReference type="PANTHER" id="PTHR12128">
    <property type="entry name" value="DIHYDRODIPICOLINATE SYNTHASE"/>
    <property type="match status" value="1"/>
</dbReference>
<dbReference type="Pfam" id="PF00701">
    <property type="entry name" value="DHDPS"/>
    <property type="match status" value="1"/>
</dbReference>
<dbReference type="InterPro" id="IPR013785">
    <property type="entry name" value="Aldolase_TIM"/>
</dbReference>
<dbReference type="Proteomes" id="UP001064262">
    <property type="component" value="Unassembled WGS sequence"/>
</dbReference>
<feature type="active site" description="Schiff-base intermediate with substrate" evidence="4">
    <location>
        <position position="168"/>
    </location>
</feature>
<keyword evidence="6" id="KW-1185">Reference proteome</keyword>
<keyword evidence="2 3" id="KW-0456">Lyase</keyword>
<gene>
    <name evidence="5" type="ORF">N5923_19940</name>
</gene>
<sequence length="306" mass="33746">MHNNVPDLIVPPLTPFDAQLRIDETLLQHQVNYVVEQCDATLVIAAGVEAQEYSCLTLEQRKWLIAKTIEFVDGRRPVVAGISHPSFKVALELADYAGAQGAQAVQILAPLRPFGGAPATGDLVNYFTHITRETSLPVMLYLNAGPGADVSLEATIELARLDGIHYIKESSRDLSRVSRLIQQIDKAGLAHYYTTMQMLLITLELGGSGATMPPPAAALGRKLINAWQQGDMALARHLQSQFALFPAQWMKYGLTPVMKAAMQWLGVTAGEPYPPYASLSAQDREVLENYLRTTDLTHQERPHVKY</sequence>
<dbReference type="PANTHER" id="PTHR12128:SF66">
    <property type="entry name" value="4-HYDROXY-2-OXOGLUTARATE ALDOLASE, MITOCHONDRIAL"/>
    <property type="match status" value="1"/>
</dbReference>
<dbReference type="SMART" id="SM01130">
    <property type="entry name" value="DHDPS"/>
    <property type="match status" value="1"/>
</dbReference>
<dbReference type="RefSeq" id="WP_267141834.1">
    <property type="nucleotide sequence ID" value="NZ_JAODIL010000063.1"/>
</dbReference>
<dbReference type="AlphaFoldDB" id="A0A9J6PTH7"/>
<feature type="active site" description="Proton donor/acceptor" evidence="4">
    <location>
        <position position="141"/>
    </location>
</feature>
<proteinExistence type="inferred from homology"/>
<accession>A0A9J6PTH7</accession>
<dbReference type="CDD" id="cd00408">
    <property type="entry name" value="DHDPS-like"/>
    <property type="match status" value="1"/>
</dbReference>
<dbReference type="GO" id="GO:0008840">
    <property type="term" value="F:4-hydroxy-tetrahydrodipicolinate synthase activity"/>
    <property type="evidence" value="ECO:0007669"/>
    <property type="project" value="TreeGrafter"/>
</dbReference>
<dbReference type="Gene3D" id="3.20.20.70">
    <property type="entry name" value="Aldolase class I"/>
    <property type="match status" value="1"/>
</dbReference>
<evidence type="ECO:0000313" key="6">
    <source>
        <dbReference type="Proteomes" id="UP001064262"/>
    </source>
</evidence>
<dbReference type="PIRSF" id="PIRSF001365">
    <property type="entry name" value="DHDPS"/>
    <property type="match status" value="1"/>
</dbReference>
<comment type="similarity">
    <text evidence="1 3">Belongs to the DapA family.</text>
</comment>
<dbReference type="InterPro" id="IPR002220">
    <property type="entry name" value="DapA-like"/>
</dbReference>
<name>A0A9J6PTH7_9GAMM</name>
<evidence type="ECO:0000256" key="2">
    <source>
        <dbReference type="ARBA" id="ARBA00023239"/>
    </source>
</evidence>
<dbReference type="SUPFAM" id="SSF51569">
    <property type="entry name" value="Aldolase"/>
    <property type="match status" value="1"/>
</dbReference>
<evidence type="ECO:0000256" key="4">
    <source>
        <dbReference type="PIRSR" id="PIRSR001365-1"/>
    </source>
</evidence>
<evidence type="ECO:0000256" key="1">
    <source>
        <dbReference type="ARBA" id="ARBA00007592"/>
    </source>
</evidence>
<comment type="caution">
    <text evidence="5">The sequence shown here is derived from an EMBL/GenBank/DDBJ whole genome shotgun (WGS) entry which is preliminary data.</text>
</comment>
<evidence type="ECO:0000256" key="3">
    <source>
        <dbReference type="PIRNR" id="PIRNR001365"/>
    </source>
</evidence>
<protein>
    <submittedName>
        <fullName evidence="5">Dihydrodipicolinate synthase family protein</fullName>
    </submittedName>
</protein>
<organism evidence="5 6">
    <name type="scientific">Winslowiella arboricola</name>
    <dbReference type="NCBI Taxonomy" id="2978220"/>
    <lineage>
        <taxon>Bacteria</taxon>
        <taxon>Pseudomonadati</taxon>
        <taxon>Pseudomonadota</taxon>
        <taxon>Gammaproteobacteria</taxon>
        <taxon>Enterobacterales</taxon>
        <taxon>Erwiniaceae</taxon>
        <taxon>Winslowiella</taxon>
    </lineage>
</organism>
<reference evidence="5" key="1">
    <citation type="submission" date="2022-09" db="EMBL/GenBank/DDBJ databases">
        <title>Winslowiella arboricola sp. nov., isolated from bleeding cankers on broadleaf hosts.</title>
        <authorList>
            <person name="Brady C."/>
            <person name="Kaur S."/>
            <person name="Crampton B."/>
            <person name="Maddock D."/>
            <person name="Arnold D."/>
            <person name="Denman S."/>
        </authorList>
    </citation>
    <scope>NUCLEOTIDE SEQUENCE</scope>
    <source>
        <strain evidence="5">BAC 15a-03b</strain>
    </source>
</reference>